<reference evidence="1" key="1">
    <citation type="submission" date="2022-04" db="EMBL/GenBank/DDBJ databases">
        <title>Genome of the entomopathogenic fungus Entomophthora muscae.</title>
        <authorList>
            <person name="Elya C."/>
            <person name="Lovett B.R."/>
            <person name="Lee E."/>
            <person name="Macias A.M."/>
            <person name="Hajek A.E."/>
            <person name="De Bivort B.L."/>
            <person name="Kasson M.T."/>
            <person name="De Fine Licht H.H."/>
            <person name="Stajich J.E."/>
        </authorList>
    </citation>
    <scope>NUCLEOTIDE SEQUENCE</scope>
    <source>
        <strain evidence="1">Berkeley</strain>
    </source>
</reference>
<dbReference type="EMBL" id="QTSX02002861">
    <property type="protein sequence ID" value="KAJ9074350.1"/>
    <property type="molecule type" value="Genomic_DNA"/>
</dbReference>
<evidence type="ECO:0000313" key="1">
    <source>
        <dbReference type="EMBL" id="KAJ9074350.1"/>
    </source>
</evidence>
<gene>
    <name evidence="1" type="ORF">DSO57_1007199</name>
</gene>
<evidence type="ECO:0000313" key="2">
    <source>
        <dbReference type="Proteomes" id="UP001165960"/>
    </source>
</evidence>
<organism evidence="1 2">
    <name type="scientific">Entomophthora muscae</name>
    <dbReference type="NCBI Taxonomy" id="34485"/>
    <lineage>
        <taxon>Eukaryota</taxon>
        <taxon>Fungi</taxon>
        <taxon>Fungi incertae sedis</taxon>
        <taxon>Zoopagomycota</taxon>
        <taxon>Entomophthoromycotina</taxon>
        <taxon>Entomophthoromycetes</taxon>
        <taxon>Entomophthorales</taxon>
        <taxon>Entomophthoraceae</taxon>
        <taxon>Entomophthora</taxon>
    </lineage>
</organism>
<dbReference type="Proteomes" id="UP001165960">
    <property type="component" value="Unassembled WGS sequence"/>
</dbReference>
<name>A0ACC2TI17_9FUNG</name>
<comment type="caution">
    <text evidence="1">The sequence shown here is derived from an EMBL/GenBank/DDBJ whole genome shotgun (WGS) entry which is preliminary data.</text>
</comment>
<keyword evidence="2" id="KW-1185">Reference proteome</keyword>
<protein>
    <submittedName>
        <fullName evidence="1">Uncharacterized protein</fullName>
    </submittedName>
</protein>
<sequence>MSSFSNALHANKLEPKRAAQSHLMMPSTLATTRTLSLLFCLVTIGIDSSRNDPSAYHYVMFMTNLSFYTITVYFMVSLESLFH</sequence>
<proteinExistence type="predicted"/>
<accession>A0ACC2TI17</accession>